<dbReference type="RefSeq" id="WP_192038515.1">
    <property type="nucleotide sequence ID" value="NZ_JACYWE010000003.1"/>
</dbReference>
<dbReference type="AlphaFoldDB" id="A0A927PM38"/>
<evidence type="ECO:0000313" key="3">
    <source>
        <dbReference type="Proteomes" id="UP000642993"/>
    </source>
</evidence>
<evidence type="ECO:0000313" key="2">
    <source>
        <dbReference type="EMBL" id="MBD8506032.1"/>
    </source>
</evidence>
<organism evidence="2 3">
    <name type="scientific">Lolliginicoccus lacisalsi</name>
    <dbReference type="NCBI Taxonomy" id="2742202"/>
    <lineage>
        <taxon>Bacteria</taxon>
        <taxon>Bacillati</taxon>
        <taxon>Actinomycetota</taxon>
        <taxon>Actinomycetes</taxon>
        <taxon>Mycobacteriales</taxon>
        <taxon>Hoyosellaceae</taxon>
        <taxon>Lolliginicoccus</taxon>
    </lineage>
</organism>
<sequence>MQSWSRKNTLSGVRIRSQLDPHEAKVLRSVIHSVVAMLDERVSDSPHDELEELTGMRSGNSAPPTNAVVARLLPDFCRHDPDHQDKELDAAGVAELNGALRSLNEPEIIDDKKAAAKALLDTLPAEGGKISLTTAQAEGWIAAINDARLALGTVLDVHDEMAEEIDPEDPRAPQLGVYHWLTWMQDALIVALAGQH</sequence>
<protein>
    <submittedName>
        <fullName evidence="2">DUF2017 domain-containing protein</fullName>
    </submittedName>
</protein>
<dbReference type="Proteomes" id="UP000642993">
    <property type="component" value="Unassembled WGS sequence"/>
</dbReference>
<feature type="region of interest" description="Disordered" evidence="1">
    <location>
        <begin position="42"/>
        <end position="64"/>
    </location>
</feature>
<comment type="caution">
    <text evidence="2">The sequence shown here is derived from an EMBL/GenBank/DDBJ whole genome shotgun (WGS) entry which is preliminary data.</text>
</comment>
<gene>
    <name evidence="2" type="ORF">HT102_05990</name>
</gene>
<evidence type="ECO:0000256" key="1">
    <source>
        <dbReference type="SAM" id="MobiDB-lite"/>
    </source>
</evidence>
<keyword evidence="3" id="KW-1185">Reference proteome</keyword>
<accession>A0A927PM38</accession>
<reference evidence="2" key="1">
    <citation type="submission" date="2020-09" db="EMBL/GenBank/DDBJ databases">
        <title>Hoyosella lacisalsi sp. nov., a halotolerant actinobacterium isolated from soil of Lake Gudzhirganskoe.</title>
        <authorList>
            <person name="Yang Q."/>
            <person name="Guo P.Y."/>
            <person name="Liu S.W."/>
            <person name="Li F.N."/>
            <person name="Sun C.H."/>
        </authorList>
    </citation>
    <scope>NUCLEOTIDE SEQUENCE</scope>
    <source>
        <strain evidence="2">G463</strain>
    </source>
</reference>
<proteinExistence type="predicted"/>
<dbReference type="InterPro" id="IPR018561">
    <property type="entry name" value="AosR"/>
</dbReference>
<name>A0A927PM38_9ACTN</name>
<dbReference type="EMBL" id="JACYWE010000003">
    <property type="protein sequence ID" value="MBD8506032.1"/>
    <property type="molecule type" value="Genomic_DNA"/>
</dbReference>
<dbReference type="Pfam" id="PF09438">
    <property type="entry name" value="DUF2017"/>
    <property type="match status" value="1"/>
</dbReference>